<keyword evidence="16" id="KW-0735">Signal-anchor</keyword>
<dbReference type="GO" id="GO:0008360">
    <property type="term" value="P:regulation of cell shape"/>
    <property type="evidence" value="ECO:0007669"/>
    <property type="project" value="UniProtKB-KW"/>
</dbReference>
<keyword evidence="21" id="KW-0511">Multifunctional enzyme</keyword>
<dbReference type="Gene3D" id="3.40.710.10">
    <property type="entry name" value="DD-peptidase/beta-lactamase superfamily"/>
    <property type="match status" value="2"/>
</dbReference>
<evidence type="ECO:0000313" key="31">
    <source>
        <dbReference type="EMBL" id="MDA5398689.1"/>
    </source>
</evidence>
<dbReference type="FunFam" id="1.10.3810.10:FF:000003">
    <property type="entry name" value="Penicillin-binding protein 1a"/>
    <property type="match status" value="1"/>
</dbReference>
<evidence type="ECO:0000256" key="5">
    <source>
        <dbReference type="ARBA" id="ARBA00012448"/>
    </source>
</evidence>
<evidence type="ECO:0000256" key="20">
    <source>
        <dbReference type="ARBA" id="ARBA00023251"/>
    </source>
</evidence>
<dbReference type="Pfam" id="PF00905">
    <property type="entry name" value="Transpeptidase"/>
    <property type="match status" value="1"/>
</dbReference>
<evidence type="ECO:0000256" key="22">
    <source>
        <dbReference type="ARBA" id="ARBA00023316"/>
    </source>
</evidence>
<dbReference type="GO" id="GO:0008658">
    <property type="term" value="F:penicillin binding"/>
    <property type="evidence" value="ECO:0007669"/>
    <property type="project" value="InterPro"/>
</dbReference>
<dbReference type="PANTHER" id="PTHR32282">
    <property type="entry name" value="BINDING PROTEIN TRANSPEPTIDASE, PUTATIVE-RELATED"/>
    <property type="match status" value="1"/>
</dbReference>
<evidence type="ECO:0000256" key="19">
    <source>
        <dbReference type="ARBA" id="ARBA00023136"/>
    </source>
</evidence>
<evidence type="ECO:0000256" key="24">
    <source>
        <dbReference type="ARBA" id="ARBA00044770"/>
    </source>
</evidence>
<evidence type="ECO:0000256" key="9">
    <source>
        <dbReference type="ARBA" id="ARBA00022645"/>
    </source>
</evidence>
<dbReference type="EMBL" id="JAPJZI010000001">
    <property type="protein sequence ID" value="MDA5398689.1"/>
    <property type="molecule type" value="Genomic_DNA"/>
</dbReference>
<keyword evidence="22" id="KW-0961">Cell wall biogenesis/degradation</keyword>
<evidence type="ECO:0000256" key="11">
    <source>
        <dbReference type="ARBA" id="ARBA00022676"/>
    </source>
</evidence>
<evidence type="ECO:0000256" key="2">
    <source>
        <dbReference type="ARBA" id="ARBA00004752"/>
    </source>
</evidence>
<dbReference type="GO" id="GO:0006508">
    <property type="term" value="P:proteolysis"/>
    <property type="evidence" value="ECO:0007669"/>
    <property type="project" value="UniProtKB-KW"/>
</dbReference>
<comment type="similarity">
    <text evidence="4">In the N-terminal section; belongs to the glycosyltransferase 51 family.</text>
</comment>
<evidence type="ECO:0000259" key="29">
    <source>
        <dbReference type="Pfam" id="PF00912"/>
    </source>
</evidence>
<dbReference type="SUPFAM" id="SSF56601">
    <property type="entry name" value="beta-lactamase/transpeptidase-like"/>
    <property type="match status" value="1"/>
</dbReference>
<feature type="transmembrane region" description="Helical" evidence="27">
    <location>
        <begin position="7"/>
        <end position="27"/>
    </location>
</feature>
<comment type="pathway">
    <text evidence="26">Glycan biosynthesis.</text>
</comment>
<evidence type="ECO:0000313" key="32">
    <source>
        <dbReference type="Proteomes" id="UP001151234"/>
    </source>
</evidence>
<evidence type="ECO:0000256" key="17">
    <source>
        <dbReference type="ARBA" id="ARBA00022984"/>
    </source>
</evidence>
<comment type="subcellular location">
    <subcellularLocation>
        <location evidence="1">Cell inner membrane</location>
        <topology evidence="1">Single-pass type II membrane protein</topology>
    </subcellularLocation>
</comment>
<dbReference type="EC" id="2.4.99.28" evidence="24"/>
<evidence type="ECO:0000256" key="7">
    <source>
        <dbReference type="ARBA" id="ARBA00022475"/>
    </source>
</evidence>
<evidence type="ECO:0000256" key="14">
    <source>
        <dbReference type="ARBA" id="ARBA00022801"/>
    </source>
</evidence>
<sequence>MFRLIGYLFGVGTILFFVAALGVAWYVGSVTRDLPDYEVLASYEPPVMTRIHASDGALMAEHARERRLYIPIQAVPDRVKAAFLSAEDKNFYQHKGLDYTGLLRAVITNVENFSSGRRLVGASTITQQVAKNFLLTSEQKFERKVREAVLAFRIEQAYSKDRILELYLNEIFYGLNSYGIASAALTYFNKSVNELSLHEAAYLAALPKAPSNYHPFRNTERAVGRRNWVIDRMVENGYVAASDGEDAKAQPLDVKPRRGSSHLFASDYFAEEVRRQIIDRYGEEALYEGGLSVRTTLDPEIQRKARKALQRGLISYDVRQGYRGPVTNISVSGDWGIAIAAVEALRDVPEWRLGVVLDADDQKATVGLRPGSSAGGKVSEDRTTVTLAGADMEWAYRVRTDGKATKVKTVAEILKPGDVVYVEEIKGEEDTSKHILRQLPQVQGALAAMDPHTGRVLALVGGFSYAQSQFNRATQAMRQPGSSFKPFVYAAALDNGYSPASVVLDAPIQLVSGGELWQPKNYGGGSAGPSTLRLGIERSRNLMTVRLAKDMGMNLVAEYAERFGIYDDMLPVLAMSLGSGETTVLRMISAYAVLANGGKQIKPSLIDRIQDRYGKTVFKHEERTCDDCAAADWQNQEEPVVKDNREQVLDPMTAYQVTSMLEGVVSRGTAAGKIKLDRAVAGKTGTTNDEKDAWFVGYTADMVAGVYIGFDTPTPMGRGSTGGQLAAPIFNEFMTAALEDSRPADFRVPPGLQLIPINRKTGMEAQPGEPDVIYESFKPGTGPADFFSVIGMEEYATGEEILNVSPQANRAIVSGAGGLY</sequence>
<dbReference type="GO" id="GO:0005886">
    <property type="term" value="C:plasma membrane"/>
    <property type="evidence" value="ECO:0007669"/>
    <property type="project" value="UniProtKB-SubCell"/>
</dbReference>
<keyword evidence="14" id="KW-0378">Hydrolase</keyword>
<feature type="domain" description="Glycosyl transferase family 51" evidence="29">
    <location>
        <begin position="58"/>
        <end position="233"/>
    </location>
</feature>
<keyword evidence="17" id="KW-0573">Peptidoglycan synthesis</keyword>
<accession>A0A9X3UHR4</accession>
<organism evidence="31 32">
    <name type="scientific">Hoeflea prorocentri</name>
    <dbReference type="NCBI Taxonomy" id="1922333"/>
    <lineage>
        <taxon>Bacteria</taxon>
        <taxon>Pseudomonadati</taxon>
        <taxon>Pseudomonadota</taxon>
        <taxon>Alphaproteobacteria</taxon>
        <taxon>Hyphomicrobiales</taxon>
        <taxon>Rhizobiaceae</taxon>
        <taxon>Hoeflea</taxon>
    </lineage>
</organism>
<dbReference type="GO" id="GO:0046677">
    <property type="term" value="P:response to antibiotic"/>
    <property type="evidence" value="ECO:0007669"/>
    <property type="project" value="UniProtKB-KW"/>
</dbReference>
<evidence type="ECO:0000256" key="8">
    <source>
        <dbReference type="ARBA" id="ARBA00022519"/>
    </source>
</evidence>
<dbReference type="InterPro" id="IPR031376">
    <property type="entry name" value="PCB_OB"/>
</dbReference>
<name>A0A9X3UHR4_9HYPH</name>
<evidence type="ECO:0000256" key="3">
    <source>
        <dbReference type="ARBA" id="ARBA00007090"/>
    </source>
</evidence>
<dbReference type="InterPro" id="IPR050396">
    <property type="entry name" value="Glycosyltr_51/Transpeptidase"/>
</dbReference>
<keyword evidence="13 27" id="KW-0812">Transmembrane</keyword>
<dbReference type="AlphaFoldDB" id="A0A9X3UHR4"/>
<keyword evidence="32" id="KW-1185">Reference proteome</keyword>
<evidence type="ECO:0000256" key="16">
    <source>
        <dbReference type="ARBA" id="ARBA00022968"/>
    </source>
</evidence>
<dbReference type="NCBIfam" id="TIGR02074">
    <property type="entry name" value="PBP_1a_fam"/>
    <property type="match status" value="1"/>
</dbReference>
<keyword evidence="9" id="KW-0121">Carboxypeptidase</keyword>
<evidence type="ECO:0000256" key="6">
    <source>
        <dbReference type="ARBA" id="ARBA00018638"/>
    </source>
</evidence>
<keyword evidence="11" id="KW-0328">Glycosyltransferase</keyword>
<gene>
    <name evidence="31" type="ORF">OQ273_08930</name>
</gene>
<evidence type="ECO:0000256" key="26">
    <source>
        <dbReference type="ARBA" id="ARBA00060592"/>
    </source>
</evidence>
<dbReference type="GO" id="GO:0008955">
    <property type="term" value="F:peptidoglycan glycosyltransferase activity"/>
    <property type="evidence" value="ECO:0007669"/>
    <property type="project" value="UniProtKB-EC"/>
</dbReference>
<dbReference type="EC" id="3.4.16.4" evidence="5"/>
<dbReference type="GO" id="GO:0009002">
    <property type="term" value="F:serine-type D-Ala-D-Ala carboxypeptidase activity"/>
    <property type="evidence" value="ECO:0007669"/>
    <property type="project" value="UniProtKB-EC"/>
</dbReference>
<dbReference type="InterPro" id="IPR001264">
    <property type="entry name" value="Glyco_trans_51"/>
</dbReference>
<comment type="catalytic activity">
    <reaction evidence="23">
        <text>Preferential cleavage: (Ac)2-L-Lys-D-Ala-|-D-Ala. Also transpeptidation of peptidyl-alanyl moieties that are N-acyl substituents of D-alanine.</text>
        <dbReference type="EC" id="3.4.16.4"/>
    </reaction>
</comment>
<dbReference type="InterPro" id="IPR036950">
    <property type="entry name" value="PBP_transglycosylase"/>
</dbReference>
<keyword evidence="18 27" id="KW-1133">Transmembrane helix</keyword>
<evidence type="ECO:0000256" key="18">
    <source>
        <dbReference type="ARBA" id="ARBA00022989"/>
    </source>
</evidence>
<dbReference type="RefSeq" id="WP_267990096.1">
    <property type="nucleotide sequence ID" value="NZ_JAPJZI010000001.1"/>
</dbReference>
<reference evidence="31" key="1">
    <citation type="submission" date="2022-11" db="EMBL/GenBank/DDBJ databases">
        <title>Draft genome sequence of Hoeflea poritis E7-10 and Hoeflea prorocentri PM5-8, separated from scleractinian coral Porites lutea and marine dinoflagellate.</title>
        <authorList>
            <person name="Zhang G."/>
            <person name="Wei Q."/>
            <person name="Cai L."/>
        </authorList>
    </citation>
    <scope>NUCLEOTIDE SEQUENCE</scope>
    <source>
        <strain evidence="31">PM5-8</strain>
    </source>
</reference>
<dbReference type="GO" id="GO:0009252">
    <property type="term" value="P:peptidoglycan biosynthetic process"/>
    <property type="evidence" value="ECO:0007669"/>
    <property type="project" value="UniProtKB-KW"/>
</dbReference>
<evidence type="ECO:0000256" key="25">
    <source>
        <dbReference type="ARBA" id="ARBA00049902"/>
    </source>
</evidence>
<dbReference type="InterPro" id="IPR023346">
    <property type="entry name" value="Lysozyme-like_dom_sf"/>
</dbReference>
<keyword evidence="7" id="KW-1003">Cell membrane</keyword>
<comment type="similarity">
    <text evidence="3">In the C-terminal section; belongs to the transpeptidase family.</text>
</comment>
<dbReference type="Pfam" id="PF00912">
    <property type="entry name" value="Transgly"/>
    <property type="match status" value="1"/>
</dbReference>
<evidence type="ECO:0000256" key="1">
    <source>
        <dbReference type="ARBA" id="ARBA00004249"/>
    </source>
</evidence>
<keyword evidence="19 27" id="KW-0472">Membrane</keyword>
<evidence type="ECO:0000256" key="27">
    <source>
        <dbReference type="SAM" id="Phobius"/>
    </source>
</evidence>
<dbReference type="SUPFAM" id="SSF53955">
    <property type="entry name" value="Lysozyme-like"/>
    <property type="match status" value="1"/>
</dbReference>
<evidence type="ECO:0000259" key="30">
    <source>
        <dbReference type="Pfam" id="PF17092"/>
    </source>
</evidence>
<protein>
    <recommendedName>
        <fullName evidence="6">Penicillin-binding protein 1A</fullName>
        <ecNumber evidence="24">2.4.99.28</ecNumber>
        <ecNumber evidence="5">3.4.16.4</ecNumber>
    </recommendedName>
</protein>
<dbReference type="InterPro" id="IPR001460">
    <property type="entry name" value="PCN-bd_Tpept"/>
</dbReference>
<keyword evidence="20" id="KW-0046">Antibiotic resistance</keyword>
<keyword evidence="15" id="KW-0133">Cell shape</keyword>
<evidence type="ECO:0000256" key="12">
    <source>
        <dbReference type="ARBA" id="ARBA00022679"/>
    </source>
</evidence>
<evidence type="ECO:0000256" key="10">
    <source>
        <dbReference type="ARBA" id="ARBA00022670"/>
    </source>
</evidence>
<dbReference type="InterPro" id="IPR012338">
    <property type="entry name" value="Beta-lactam/transpept-like"/>
</dbReference>
<dbReference type="GO" id="GO:0030288">
    <property type="term" value="C:outer membrane-bounded periplasmic space"/>
    <property type="evidence" value="ECO:0007669"/>
    <property type="project" value="TreeGrafter"/>
</dbReference>
<keyword evidence="8" id="KW-0997">Cell inner membrane</keyword>
<evidence type="ECO:0000259" key="28">
    <source>
        <dbReference type="Pfam" id="PF00905"/>
    </source>
</evidence>
<dbReference type="GO" id="GO:0071555">
    <property type="term" value="P:cell wall organization"/>
    <property type="evidence" value="ECO:0007669"/>
    <property type="project" value="UniProtKB-KW"/>
</dbReference>
<comment type="pathway">
    <text evidence="2">Cell wall biogenesis; peptidoglycan biosynthesis.</text>
</comment>
<comment type="caution">
    <text evidence="31">The sequence shown here is derived from an EMBL/GenBank/DDBJ whole genome shotgun (WGS) entry which is preliminary data.</text>
</comment>
<dbReference type="Gene3D" id="1.10.3810.10">
    <property type="entry name" value="Biosynthetic peptidoglycan transglycosylase-like"/>
    <property type="match status" value="1"/>
</dbReference>
<dbReference type="Proteomes" id="UP001151234">
    <property type="component" value="Unassembled WGS sequence"/>
</dbReference>
<feature type="domain" description="Penicillin-binding protein OB-like" evidence="30">
    <location>
        <begin position="322"/>
        <end position="442"/>
    </location>
</feature>
<evidence type="ECO:0000256" key="4">
    <source>
        <dbReference type="ARBA" id="ARBA00007739"/>
    </source>
</evidence>
<keyword evidence="12" id="KW-0808">Transferase</keyword>
<comment type="catalytic activity">
    <reaction evidence="25">
        <text>[GlcNAc-(1-&gt;4)-Mur2Ac(oyl-L-Ala-gamma-D-Glu-L-Lys-D-Ala-D-Ala)](n)-di-trans,octa-cis-undecaprenyl diphosphate + beta-D-GlcNAc-(1-&gt;4)-Mur2Ac(oyl-L-Ala-gamma-D-Glu-L-Lys-D-Ala-D-Ala)-di-trans,octa-cis-undecaprenyl diphosphate = [GlcNAc-(1-&gt;4)-Mur2Ac(oyl-L-Ala-gamma-D-Glu-L-Lys-D-Ala-D-Ala)](n+1)-di-trans,octa-cis-undecaprenyl diphosphate + di-trans,octa-cis-undecaprenyl diphosphate + H(+)</text>
        <dbReference type="Rhea" id="RHEA:23708"/>
        <dbReference type="Rhea" id="RHEA-COMP:9602"/>
        <dbReference type="Rhea" id="RHEA-COMP:9603"/>
        <dbReference type="ChEBI" id="CHEBI:15378"/>
        <dbReference type="ChEBI" id="CHEBI:58405"/>
        <dbReference type="ChEBI" id="CHEBI:60033"/>
        <dbReference type="ChEBI" id="CHEBI:78435"/>
        <dbReference type="EC" id="2.4.99.28"/>
    </reaction>
</comment>
<proteinExistence type="inferred from homology"/>
<feature type="domain" description="Penicillin-binding protein transpeptidase" evidence="28">
    <location>
        <begin position="444"/>
        <end position="734"/>
    </location>
</feature>
<dbReference type="PANTHER" id="PTHR32282:SF27">
    <property type="entry name" value="PENICILLIN-BINDING PROTEIN 1A"/>
    <property type="match status" value="1"/>
</dbReference>
<evidence type="ECO:0000256" key="13">
    <source>
        <dbReference type="ARBA" id="ARBA00022692"/>
    </source>
</evidence>
<keyword evidence="10" id="KW-0645">Protease</keyword>
<evidence type="ECO:0000256" key="21">
    <source>
        <dbReference type="ARBA" id="ARBA00023268"/>
    </source>
</evidence>
<dbReference type="Pfam" id="PF17092">
    <property type="entry name" value="PCB_OB"/>
    <property type="match status" value="1"/>
</dbReference>
<evidence type="ECO:0000256" key="15">
    <source>
        <dbReference type="ARBA" id="ARBA00022960"/>
    </source>
</evidence>
<evidence type="ECO:0000256" key="23">
    <source>
        <dbReference type="ARBA" id="ARBA00034000"/>
    </source>
</evidence>